<evidence type="ECO:0000256" key="1">
    <source>
        <dbReference type="ARBA" id="ARBA00004429"/>
    </source>
</evidence>
<comment type="function">
    <text evidence="14">Involved in mercury resistance. Probably transfers a mercuric ion from the periplasmic Hg(2+)-binding protein MerP to the cytoplasmic mercuric reductase MerA.</text>
</comment>
<keyword evidence="9" id="KW-0479">Metal-binding</keyword>
<keyword evidence="8 15" id="KW-0812">Transmembrane</keyword>
<keyword evidence="12 15" id="KW-0472">Membrane</keyword>
<dbReference type="AlphaFoldDB" id="A0A271IYZ4"/>
<gene>
    <name evidence="17" type="ORF">BSZ37_07780</name>
</gene>
<dbReference type="FunFam" id="3.30.70.100:FF:000001">
    <property type="entry name" value="ATPase copper transporting beta"/>
    <property type="match status" value="1"/>
</dbReference>
<comment type="caution">
    <text evidence="17">The sequence shown here is derived from an EMBL/GenBank/DDBJ whole genome shotgun (WGS) entry which is preliminary data.</text>
</comment>
<evidence type="ECO:0000256" key="15">
    <source>
        <dbReference type="SAM" id="Phobius"/>
    </source>
</evidence>
<dbReference type="GO" id="GO:0046872">
    <property type="term" value="F:metal ion binding"/>
    <property type="evidence" value="ECO:0007669"/>
    <property type="project" value="UniProtKB-KW"/>
</dbReference>
<evidence type="ECO:0000256" key="2">
    <source>
        <dbReference type="ARBA" id="ARBA00008224"/>
    </source>
</evidence>
<feature type="transmembrane region" description="Helical" evidence="15">
    <location>
        <begin position="56"/>
        <end position="73"/>
    </location>
</feature>
<dbReference type="PROSITE" id="PS50846">
    <property type="entry name" value="HMA_2"/>
    <property type="match status" value="1"/>
</dbReference>
<sequence>MTTPPDPAADRGARWGVAAAIGAAIAASACCTVPLLLVSLGVGGAWVSSLTAFEPYRPLFIAVAVGALGFVAWREWRVARLTGVDCDCEEDAVQPRTRRAILGVGVLAVVLLLASPWIVRAASGPPAPTVLTTDAPLATAQVVLAVEGMSCASCDVTVERALLNVDGVDAAEVSFEPPRAVVSFDPTRATVADLMAATTAAGYPTTPATDA</sequence>
<evidence type="ECO:0000256" key="4">
    <source>
        <dbReference type="ARBA" id="ARBA00022448"/>
    </source>
</evidence>
<dbReference type="InterPro" id="IPR003457">
    <property type="entry name" value="Transprt_MerT"/>
</dbReference>
<keyword evidence="7" id="KW-0997">Cell inner membrane</keyword>
<comment type="subcellular location">
    <subcellularLocation>
        <location evidence="1">Cell inner membrane</location>
        <topology evidence="1">Multi-pass membrane protein</topology>
    </subcellularLocation>
</comment>
<evidence type="ECO:0000256" key="12">
    <source>
        <dbReference type="ARBA" id="ARBA00023136"/>
    </source>
</evidence>
<keyword evidence="18" id="KW-1185">Reference proteome</keyword>
<keyword evidence="11 15" id="KW-1133">Transmembrane helix</keyword>
<dbReference type="Pfam" id="PF00403">
    <property type="entry name" value="HMA"/>
    <property type="match status" value="1"/>
</dbReference>
<dbReference type="EMBL" id="MQWD01000001">
    <property type="protein sequence ID" value="PAP76350.1"/>
    <property type="molecule type" value="Genomic_DNA"/>
</dbReference>
<dbReference type="PROSITE" id="PS01047">
    <property type="entry name" value="HMA_1"/>
    <property type="match status" value="1"/>
</dbReference>
<dbReference type="InterPro" id="IPR036163">
    <property type="entry name" value="HMA_dom_sf"/>
</dbReference>
<dbReference type="Proteomes" id="UP000216339">
    <property type="component" value="Unassembled WGS sequence"/>
</dbReference>
<evidence type="ECO:0000256" key="9">
    <source>
        <dbReference type="ARBA" id="ARBA00022723"/>
    </source>
</evidence>
<dbReference type="GO" id="GO:0005886">
    <property type="term" value="C:plasma membrane"/>
    <property type="evidence" value="ECO:0007669"/>
    <property type="project" value="UniProtKB-SubCell"/>
</dbReference>
<proteinExistence type="inferred from homology"/>
<keyword evidence="10" id="KW-0476">Mercury</keyword>
<protein>
    <recommendedName>
        <fullName evidence="3">Mercuric transport protein MerT</fullName>
    </recommendedName>
    <alternativeName>
        <fullName evidence="13">Mercury ion transport protein</fullName>
    </alternativeName>
</protein>
<accession>A0A271IYZ4</accession>
<keyword evidence="5" id="KW-0475">Mercuric resistance</keyword>
<name>A0A271IYZ4_9BACT</name>
<organism evidence="17 18">
    <name type="scientific">Rubrivirga marina</name>
    <dbReference type="NCBI Taxonomy" id="1196024"/>
    <lineage>
        <taxon>Bacteria</taxon>
        <taxon>Pseudomonadati</taxon>
        <taxon>Rhodothermota</taxon>
        <taxon>Rhodothermia</taxon>
        <taxon>Rhodothermales</taxon>
        <taxon>Rubricoccaceae</taxon>
        <taxon>Rubrivirga</taxon>
    </lineage>
</organism>
<evidence type="ECO:0000313" key="17">
    <source>
        <dbReference type="EMBL" id="PAP76350.1"/>
    </source>
</evidence>
<keyword evidence="4" id="KW-0813">Transport</keyword>
<dbReference type="Gene3D" id="3.30.70.100">
    <property type="match status" value="1"/>
</dbReference>
<evidence type="ECO:0000256" key="7">
    <source>
        <dbReference type="ARBA" id="ARBA00022519"/>
    </source>
</evidence>
<dbReference type="InterPro" id="IPR017969">
    <property type="entry name" value="Heavy-metal-associated_CS"/>
</dbReference>
<evidence type="ECO:0000256" key="13">
    <source>
        <dbReference type="ARBA" id="ARBA00030934"/>
    </source>
</evidence>
<comment type="similarity">
    <text evidence="2">Belongs to the MerT family.</text>
</comment>
<evidence type="ECO:0000256" key="11">
    <source>
        <dbReference type="ARBA" id="ARBA00022989"/>
    </source>
</evidence>
<feature type="transmembrane region" description="Helical" evidence="15">
    <location>
        <begin position="100"/>
        <end position="119"/>
    </location>
</feature>
<dbReference type="Gene3D" id="1.10.287.910">
    <property type="entry name" value="bacterial mercury transporter, merf"/>
    <property type="match status" value="1"/>
</dbReference>
<evidence type="ECO:0000256" key="5">
    <source>
        <dbReference type="ARBA" id="ARBA00022466"/>
    </source>
</evidence>
<dbReference type="SUPFAM" id="SSF55008">
    <property type="entry name" value="HMA, heavy metal-associated domain"/>
    <property type="match status" value="1"/>
</dbReference>
<keyword evidence="6" id="KW-1003">Cell membrane</keyword>
<feature type="transmembrane region" description="Helical" evidence="15">
    <location>
        <begin position="12"/>
        <end position="36"/>
    </location>
</feature>
<evidence type="ECO:0000256" key="3">
    <source>
        <dbReference type="ARBA" id="ARBA00017053"/>
    </source>
</evidence>
<feature type="domain" description="HMA" evidence="16">
    <location>
        <begin position="140"/>
        <end position="206"/>
    </location>
</feature>
<evidence type="ECO:0000256" key="10">
    <source>
        <dbReference type="ARBA" id="ARBA00022914"/>
    </source>
</evidence>
<evidence type="ECO:0000256" key="14">
    <source>
        <dbReference type="ARBA" id="ARBA00045720"/>
    </source>
</evidence>
<dbReference type="GO" id="GO:0015097">
    <property type="term" value="F:mercury ion transmembrane transporter activity"/>
    <property type="evidence" value="ECO:0007669"/>
    <property type="project" value="InterPro"/>
</dbReference>
<dbReference type="OrthoDB" id="1493145at2"/>
<dbReference type="CDD" id="cd00371">
    <property type="entry name" value="HMA"/>
    <property type="match status" value="1"/>
</dbReference>
<evidence type="ECO:0000259" key="16">
    <source>
        <dbReference type="PROSITE" id="PS50846"/>
    </source>
</evidence>
<reference evidence="17 18" key="1">
    <citation type="submission" date="2016-11" db="EMBL/GenBank/DDBJ databases">
        <title>Study of marine rhodopsin-containing bacteria.</title>
        <authorList>
            <person name="Yoshizawa S."/>
            <person name="Kumagai Y."/>
            <person name="Kogure K."/>
        </authorList>
    </citation>
    <scope>NUCLEOTIDE SEQUENCE [LARGE SCALE GENOMIC DNA]</scope>
    <source>
        <strain evidence="17 18">SAORIC-28</strain>
    </source>
</reference>
<evidence type="ECO:0000256" key="6">
    <source>
        <dbReference type="ARBA" id="ARBA00022475"/>
    </source>
</evidence>
<dbReference type="InterPro" id="IPR006121">
    <property type="entry name" value="HMA_dom"/>
</dbReference>
<evidence type="ECO:0000313" key="18">
    <source>
        <dbReference type="Proteomes" id="UP000216339"/>
    </source>
</evidence>
<evidence type="ECO:0000256" key="8">
    <source>
        <dbReference type="ARBA" id="ARBA00022692"/>
    </source>
</evidence>
<dbReference type="Pfam" id="PF02411">
    <property type="entry name" value="MerT"/>
    <property type="match status" value="1"/>
</dbReference>